<sequence>MTENRRVIRQGIFGSFYSSLAVDARLGVKKWVEICGDVRCLGYEGCEVMGERDGGSGGDAARRGRCRYDWAM</sequence>
<evidence type="ECO:0000313" key="2">
    <source>
        <dbReference type="Proteomes" id="UP000317369"/>
    </source>
</evidence>
<accession>A0A517YR77</accession>
<keyword evidence="2" id="KW-1185">Reference proteome</keyword>
<dbReference type="Proteomes" id="UP000317369">
    <property type="component" value="Chromosome"/>
</dbReference>
<dbReference type="EMBL" id="CP036425">
    <property type="protein sequence ID" value="QDU32726.1"/>
    <property type="molecule type" value="Genomic_DNA"/>
</dbReference>
<dbReference type="AlphaFoldDB" id="A0A517YR77"/>
<gene>
    <name evidence="1" type="ORF">KS4_07600</name>
</gene>
<organism evidence="1 2">
    <name type="scientific">Poriferisphaera corsica</name>
    <dbReference type="NCBI Taxonomy" id="2528020"/>
    <lineage>
        <taxon>Bacteria</taxon>
        <taxon>Pseudomonadati</taxon>
        <taxon>Planctomycetota</taxon>
        <taxon>Phycisphaerae</taxon>
        <taxon>Phycisphaerales</taxon>
        <taxon>Phycisphaeraceae</taxon>
        <taxon>Poriferisphaera</taxon>
    </lineage>
</organism>
<reference evidence="1 2" key="1">
    <citation type="submission" date="2019-02" db="EMBL/GenBank/DDBJ databases">
        <title>Deep-cultivation of Planctomycetes and their phenomic and genomic characterization uncovers novel biology.</title>
        <authorList>
            <person name="Wiegand S."/>
            <person name="Jogler M."/>
            <person name="Boedeker C."/>
            <person name="Pinto D."/>
            <person name="Vollmers J."/>
            <person name="Rivas-Marin E."/>
            <person name="Kohn T."/>
            <person name="Peeters S.H."/>
            <person name="Heuer A."/>
            <person name="Rast P."/>
            <person name="Oberbeckmann S."/>
            <person name="Bunk B."/>
            <person name="Jeske O."/>
            <person name="Meyerdierks A."/>
            <person name="Storesund J.E."/>
            <person name="Kallscheuer N."/>
            <person name="Luecker S."/>
            <person name="Lage O.M."/>
            <person name="Pohl T."/>
            <person name="Merkel B.J."/>
            <person name="Hornburger P."/>
            <person name="Mueller R.-W."/>
            <person name="Bruemmer F."/>
            <person name="Labrenz M."/>
            <person name="Spormann A.M."/>
            <person name="Op den Camp H."/>
            <person name="Overmann J."/>
            <person name="Amann R."/>
            <person name="Jetten M.S.M."/>
            <person name="Mascher T."/>
            <person name="Medema M.H."/>
            <person name="Devos D.P."/>
            <person name="Kaster A.-K."/>
            <person name="Ovreas L."/>
            <person name="Rohde M."/>
            <person name="Galperin M.Y."/>
            <person name="Jogler C."/>
        </authorList>
    </citation>
    <scope>NUCLEOTIDE SEQUENCE [LARGE SCALE GENOMIC DNA]</scope>
    <source>
        <strain evidence="1 2">KS4</strain>
    </source>
</reference>
<name>A0A517YR77_9BACT</name>
<dbReference type="KEGG" id="pcor:KS4_07600"/>
<protein>
    <submittedName>
        <fullName evidence="1">Uncharacterized protein</fullName>
    </submittedName>
</protein>
<evidence type="ECO:0000313" key="1">
    <source>
        <dbReference type="EMBL" id="QDU32726.1"/>
    </source>
</evidence>
<proteinExistence type="predicted"/>